<dbReference type="InterPro" id="IPR051601">
    <property type="entry name" value="Serine_prot/Carboxylest_S33"/>
</dbReference>
<protein>
    <submittedName>
        <fullName evidence="6">Alpha/beta hydrolase fold</fullName>
    </submittedName>
</protein>
<evidence type="ECO:0000256" key="4">
    <source>
        <dbReference type="SAM" id="SignalP"/>
    </source>
</evidence>
<dbReference type="STRING" id="504805.SAMN05421505_11583"/>
<dbReference type="RefSeq" id="WP_143020307.1">
    <property type="nucleotide sequence ID" value="NZ_FNCN01000015.1"/>
</dbReference>
<keyword evidence="2 4" id="KW-0732">Signal</keyword>
<evidence type="ECO:0000256" key="1">
    <source>
        <dbReference type="ARBA" id="ARBA00010088"/>
    </source>
</evidence>
<evidence type="ECO:0000313" key="6">
    <source>
        <dbReference type="EMBL" id="SDH41268.1"/>
    </source>
</evidence>
<evidence type="ECO:0000259" key="5">
    <source>
        <dbReference type="Pfam" id="PF08386"/>
    </source>
</evidence>
<sequence>MRFLPAFAAVAVAFTHSAAAQAGAAAPAPPAAGPAAPAPTAGASGTADAYVPAAPVWAACSGVALRELECAEVEVPLDHAEPEGRKIKIAVSRKKATAPAGEYRGILLTNPGGPGASGLDAPNTWFRGKGAEAVAGYDIIGFAPRGVAPSKPALSCDRNYERSPEPDPVPSGAAALKTLWKRASGYAAACGKRFGWLLPYLDTASTARDMDAIRAALKQPKLSYMGISYGTYLGAVYGTLFPDRVNRMVLDSVVRPSGVWYQANFDQNAAMEGRIHDFFQWTAKHHGTFRLGRTAAAVRAKYAVVRARLKASPVEKAIGAKELDDILMKTSYTHSVWSLVAESLSAKYLRNENNALAMAFFMSSIGKFGENGQSDNGIAMYLAVECADTRWPRDWATWRKDTLRSLRRAPIATWSNTWMNAPCAFWPASARNGNPVRIKGDGLKSALLVQSTKDGPTPYAGAVETLRLIPAARLVLEDGGGEHGVSYTGNACVDAHVTAYLRDGTLPAAKVTRCAARSAPRPDSPGLGR</sequence>
<gene>
    <name evidence="6" type="ORF">SAMN05421505_11583</name>
</gene>
<dbReference type="Gene3D" id="3.40.50.1820">
    <property type="entry name" value="alpha/beta hydrolase"/>
    <property type="match status" value="1"/>
</dbReference>
<evidence type="ECO:0000313" key="7">
    <source>
        <dbReference type="Proteomes" id="UP000198923"/>
    </source>
</evidence>
<keyword evidence="7" id="KW-1185">Reference proteome</keyword>
<dbReference type="OrthoDB" id="3930934at2"/>
<dbReference type="InterPro" id="IPR029058">
    <property type="entry name" value="AB_hydrolase_fold"/>
</dbReference>
<dbReference type="Proteomes" id="UP000198923">
    <property type="component" value="Unassembled WGS sequence"/>
</dbReference>
<feature type="chain" id="PRO_5039091003" evidence="4">
    <location>
        <begin position="23"/>
        <end position="529"/>
    </location>
</feature>
<name>A0A1G8C7B5_9ACTN</name>
<dbReference type="PANTHER" id="PTHR43248">
    <property type="entry name" value="2-SUCCINYL-6-HYDROXY-2,4-CYCLOHEXADIENE-1-CARBOXYLATE SYNTHASE"/>
    <property type="match status" value="1"/>
</dbReference>
<comment type="similarity">
    <text evidence="1">Belongs to the peptidase S33 family.</text>
</comment>
<dbReference type="AlphaFoldDB" id="A0A1G8C7B5"/>
<organism evidence="6 7">
    <name type="scientific">Sinosporangium album</name>
    <dbReference type="NCBI Taxonomy" id="504805"/>
    <lineage>
        <taxon>Bacteria</taxon>
        <taxon>Bacillati</taxon>
        <taxon>Actinomycetota</taxon>
        <taxon>Actinomycetes</taxon>
        <taxon>Streptosporangiales</taxon>
        <taxon>Streptosporangiaceae</taxon>
        <taxon>Sinosporangium</taxon>
    </lineage>
</organism>
<evidence type="ECO:0000256" key="2">
    <source>
        <dbReference type="ARBA" id="ARBA00022729"/>
    </source>
</evidence>
<feature type="domain" description="Peptidase S33 tripeptidyl aminopeptidase-like C-terminal" evidence="5">
    <location>
        <begin position="414"/>
        <end position="510"/>
    </location>
</feature>
<dbReference type="InterPro" id="IPR013595">
    <property type="entry name" value="Pept_S33_TAP-like_C"/>
</dbReference>
<evidence type="ECO:0000256" key="3">
    <source>
        <dbReference type="ARBA" id="ARBA00022801"/>
    </source>
</evidence>
<accession>A0A1G8C7B5</accession>
<dbReference type="PANTHER" id="PTHR43248:SF29">
    <property type="entry name" value="TRIPEPTIDYL AMINOPEPTIDASE"/>
    <property type="match status" value="1"/>
</dbReference>
<dbReference type="Pfam" id="PF08386">
    <property type="entry name" value="Abhydrolase_4"/>
    <property type="match status" value="1"/>
</dbReference>
<dbReference type="EMBL" id="FNCN01000015">
    <property type="protein sequence ID" value="SDH41268.1"/>
    <property type="molecule type" value="Genomic_DNA"/>
</dbReference>
<reference evidence="6 7" key="1">
    <citation type="submission" date="2016-10" db="EMBL/GenBank/DDBJ databases">
        <authorList>
            <person name="de Groot N.N."/>
        </authorList>
    </citation>
    <scope>NUCLEOTIDE SEQUENCE [LARGE SCALE GENOMIC DNA]</scope>
    <source>
        <strain evidence="6 7">CPCC 201354</strain>
    </source>
</reference>
<keyword evidence="3 6" id="KW-0378">Hydrolase</keyword>
<dbReference type="GO" id="GO:0016787">
    <property type="term" value="F:hydrolase activity"/>
    <property type="evidence" value="ECO:0007669"/>
    <property type="project" value="UniProtKB-KW"/>
</dbReference>
<feature type="signal peptide" evidence="4">
    <location>
        <begin position="1"/>
        <end position="22"/>
    </location>
</feature>
<dbReference type="SUPFAM" id="SSF53474">
    <property type="entry name" value="alpha/beta-Hydrolases"/>
    <property type="match status" value="1"/>
</dbReference>
<proteinExistence type="inferred from homology"/>